<dbReference type="InterPro" id="IPR029063">
    <property type="entry name" value="SAM-dependent_MTases_sf"/>
</dbReference>
<accession>A0A1G1KWC3</accession>
<feature type="domain" description="Methyltransferase" evidence="1">
    <location>
        <begin position="17"/>
        <end position="277"/>
    </location>
</feature>
<evidence type="ECO:0000313" key="3">
    <source>
        <dbReference type="Proteomes" id="UP000178187"/>
    </source>
</evidence>
<dbReference type="AlphaFoldDB" id="A0A1G1KWC3"/>
<name>A0A1G1KWC3_9BACT</name>
<comment type="caution">
    <text evidence="2">The sequence shown here is derived from an EMBL/GenBank/DDBJ whole genome shotgun (WGS) entry which is preliminary data.</text>
</comment>
<dbReference type="Proteomes" id="UP000178187">
    <property type="component" value="Unassembled WGS sequence"/>
</dbReference>
<protein>
    <recommendedName>
        <fullName evidence="1">Methyltransferase domain-containing protein</fullName>
    </recommendedName>
</protein>
<dbReference type="Pfam" id="PF12147">
    <property type="entry name" value="Methyltransf_20"/>
    <property type="match status" value="1"/>
</dbReference>
<sequence length="278" mass="31893">MANFNKKISTLFEDVLYQKIIRNLLLMSKFGRQSVLGEAATGYNFDYMYQNKPSGYNPLGYLVDSILLNLPSVQATRNRRNNLIKILSNEVENNKISGKVTMIVDVACGTGRYLLDIAQLFKGQAIETVAVDYDKKSIRYGQALAKEYDVPETSLRFVRGNVFRLSLLKKFGGGIDWKPNIIVASGLTVYIDDNKSIDVMKNAYDALDDGGMFLFDSQENNPSRKLMEKIGKTKEGAWVLYYRKPNFWREWLHKIGFQDIIISRDQWNMYNLCTARKI</sequence>
<reference evidence="2 3" key="1">
    <citation type="journal article" date="2016" name="Nat. Commun.">
        <title>Thousands of microbial genomes shed light on interconnected biogeochemical processes in an aquifer system.</title>
        <authorList>
            <person name="Anantharaman K."/>
            <person name="Brown C.T."/>
            <person name="Hug L.A."/>
            <person name="Sharon I."/>
            <person name="Castelle C.J."/>
            <person name="Probst A.J."/>
            <person name="Thomas B.C."/>
            <person name="Singh A."/>
            <person name="Wilkins M.J."/>
            <person name="Karaoz U."/>
            <person name="Brodie E.L."/>
            <person name="Williams K.H."/>
            <person name="Hubbard S.S."/>
            <person name="Banfield J.F."/>
        </authorList>
    </citation>
    <scope>NUCLEOTIDE SEQUENCE [LARGE SCALE GENOMIC DNA]</scope>
</reference>
<organism evidence="2 3">
    <name type="scientific">Candidatus Danuiimicrobium aquiferis</name>
    <dbReference type="NCBI Taxonomy" id="1801832"/>
    <lineage>
        <taxon>Bacteria</taxon>
        <taxon>Pseudomonadati</taxon>
        <taxon>Candidatus Omnitrophota</taxon>
        <taxon>Candidatus Danuiimicrobium</taxon>
    </lineage>
</organism>
<dbReference type="SUPFAM" id="SSF53335">
    <property type="entry name" value="S-adenosyl-L-methionine-dependent methyltransferases"/>
    <property type="match status" value="1"/>
</dbReference>
<dbReference type="EMBL" id="MHFR01000043">
    <property type="protein sequence ID" value="OGW97217.1"/>
    <property type="molecule type" value="Genomic_DNA"/>
</dbReference>
<proteinExistence type="predicted"/>
<evidence type="ECO:0000313" key="2">
    <source>
        <dbReference type="EMBL" id="OGW97217.1"/>
    </source>
</evidence>
<gene>
    <name evidence="2" type="ORF">A3G33_08565</name>
</gene>
<dbReference type="CDD" id="cd02440">
    <property type="entry name" value="AdoMet_MTases"/>
    <property type="match status" value="1"/>
</dbReference>
<dbReference type="InterPro" id="IPR022744">
    <property type="entry name" value="MeTrfase_dom_put"/>
</dbReference>
<evidence type="ECO:0000259" key="1">
    <source>
        <dbReference type="Pfam" id="PF12147"/>
    </source>
</evidence>
<dbReference type="Gene3D" id="3.40.50.150">
    <property type="entry name" value="Vaccinia Virus protein VP39"/>
    <property type="match status" value="1"/>
</dbReference>